<reference evidence="2 3" key="1">
    <citation type="journal article" date="2018" name="IMA Fungus">
        <title>IMA Genome-F 10: Nine draft genome sequences of Claviceps purpurea s.lat., including C. arundinis, C. humidiphila, and C. cf. spartinae, pseudomolecules for the pitch canker pathogen Fusarium circinatum, draft genome of Davidsoniella eucalypti, Grosmannia galeiformis, Quambalaria eucalypti, and Teratosphaeria destructans.</title>
        <authorList>
            <person name="Wingfield B.D."/>
            <person name="Liu M."/>
            <person name="Nguyen H.D."/>
            <person name="Lane F.A."/>
            <person name="Morgan S.W."/>
            <person name="De Vos L."/>
            <person name="Wilken P.M."/>
            <person name="Duong T.A."/>
            <person name="Aylward J."/>
            <person name="Coetzee M.P."/>
            <person name="Dadej K."/>
            <person name="De Beer Z.W."/>
            <person name="Findlay W."/>
            <person name="Havenga M."/>
            <person name="Kolarik M."/>
            <person name="Menzies J.G."/>
            <person name="Naidoo K."/>
            <person name="Pochopski O."/>
            <person name="Shoukouhi P."/>
            <person name="Santana Q.C."/>
            <person name="Seifert K.A."/>
            <person name="Soal N."/>
            <person name="Steenkamp E.T."/>
            <person name="Tatham C.T."/>
            <person name="van der Nest M.A."/>
            <person name="Wingfield M.J."/>
        </authorList>
    </citation>
    <scope>NUCLEOTIDE SEQUENCE [LARGE SCALE GENOMIC DNA]</scope>
    <source>
        <strain evidence="2">CMW44962</strain>
    </source>
</reference>
<evidence type="ECO:0000256" key="1">
    <source>
        <dbReference type="SAM" id="MobiDB-lite"/>
    </source>
</evidence>
<evidence type="ECO:0000313" key="2">
    <source>
        <dbReference type="EMBL" id="KAH9826112.1"/>
    </source>
</evidence>
<comment type="caution">
    <text evidence="2">The sequence shown here is derived from an EMBL/GenBank/DDBJ whole genome shotgun (WGS) entry which is preliminary data.</text>
</comment>
<feature type="compositionally biased region" description="Basic residues" evidence="1">
    <location>
        <begin position="58"/>
        <end position="67"/>
    </location>
</feature>
<dbReference type="AlphaFoldDB" id="A0A9W7SP72"/>
<dbReference type="EMBL" id="RIBY02002034">
    <property type="protein sequence ID" value="KAH9826112.1"/>
    <property type="molecule type" value="Genomic_DNA"/>
</dbReference>
<evidence type="ECO:0000313" key="3">
    <source>
        <dbReference type="Proteomes" id="UP001138500"/>
    </source>
</evidence>
<feature type="region of interest" description="Disordered" evidence="1">
    <location>
        <begin position="30"/>
        <end position="67"/>
    </location>
</feature>
<dbReference type="Proteomes" id="UP001138500">
    <property type="component" value="Unassembled WGS sequence"/>
</dbReference>
<protein>
    <submittedName>
        <fullName evidence="2">Uncharacterized protein</fullName>
    </submittedName>
</protein>
<name>A0A9W7SP72_9PEZI</name>
<gene>
    <name evidence="2" type="ORF">Tdes44962_MAKER03765</name>
</gene>
<feature type="compositionally biased region" description="Basic and acidic residues" evidence="1">
    <location>
        <begin position="33"/>
        <end position="57"/>
    </location>
</feature>
<sequence>MYHGHLPLLGEGQGKLNVDVFGHGVKKTQLLRDSGDGSRRVPAEGRKRKEREREKGGFFHRLKQKAT</sequence>
<proteinExistence type="predicted"/>
<accession>A0A9W7SP72</accession>
<keyword evidence="3" id="KW-1185">Reference proteome</keyword>
<organism evidence="2 3">
    <name type="scientific">Teratosphaeria destructans</name>
    <dbReference type="NCBI Taxonomy" id="418781"/>
    <lineage>
        <taxon>Eukaryota</taxon>
        <taxon>Fungi</taxon>
        <taxon>Dikarya</taxon>
        <taxon>Ascomycota</taxon>
        <taxon>Pezizomycotina</taxon>
        <taxon>Dothideomycetes</taxon>
        <taxon>Dothideomycetidae</taxon>
        <taxon>Mycosphaerellales</taxon>
        <taxon>Teratosphaeriaceae</taxon>
        <taxon>Teratosphaeria</taxon>
    </lineage>
</organism>
<reference evidence="2 3" key="2">
    <citation type="journal article" date="2021" name="Curr. Genet.">
        <title>Genetic response to nitrogen starvation in the aggressive Eucalyptus foliar pathogen Teratosphaeria destructans.</title>
        <authorList>
            <person name="Havenga M."/>
            <person name="Wingfield B.D."/>
            <person name="Wingfield M.J."/>
            <person name="Dreyer L.L."/>
            <person name="Roets F."/>
            <person name="Aylward J."/>
        </authorList>
    </citation>
    <scope>NUCLEOTIDE SEQUENCE [LARGE SCALE GENOMIC DNA]</scope>
    <source>
        <strain evidence="2">CMW44962</strain>
    </source>
</reference>